<evidence type="ECO:0000256" key="4">
    <source>
        <dbReference type="SAM" id="Coils"/>
    </source>
</evidence>
<dbReference type="PANTHER" id="PTHR42855">
    <property type="entry name" value="ABC TRANSPORTER ATP-BINDING SUBUNIT"/>
    <property type="match status" value="1"/>
</dbReference>
<dbReference type="Pfam" id="PF16326">
    <property type="entry name" value="ABC_tran_CTD"/>
    <property type="match status" value="1"/>
</dbReference>
<accession>A0A0R1H206</accession>
<keyword evidence="8" id="KW-1185">Reference proteome</keyword>
<keyword evidence="4" id="KW-0175">Coiled coil</keyword>
<dbReference type="InterPro" id="IPR051309">
    <property type="entry name" value="ABCF_ATPase"/>
</dbReference>
<proteinExistence type="predicted"/>
<evidence type="ECO:0000256" key="2">
    <source>
        <dbReference type="ARBA" id="ARBA00022741"/>
    </source>
</evidence>
<feature type="domain" description="ABC transporter" evidence="6">
    <location>
        <begin position="4"/>
        <end position="258"/>
    </location>
</feature>
<dbReference type="InterPro" id="IPR017871">
    <property type="entry name" value="ABC_transporter-like_CS"/>
</dbReference>
<dbReference type="PROSITE" id="PS50893">
    <property type="entry name" value="ABC_TRANSPORTER_2"/>
    <property type="match status" value="2"/>
</dbReference>
<dbReference type="Gene3D" id="3.40.50.300">
    <property type="entry name" value="P-loop containing nucleotide triphosphate hydrolases"/>
    <property type="match status" value="2"/>
</dbReference>
<dbReference type="EMBL" id="AZCV01000005">
    <property type="protein sequence ID" value="KRK37426.1"/>
    <property type="molecule type" value="Genomic_DNA"/>
</dbReference>
<evidence type="ECO:0000256" key="5">
    <source>
        <dbReference type="SAM" id="MobiDB-lite"/>
    </source>
</evidence>
<dbReference type="FunFam" id="3.40.50.300:FF:000011">
    <property type="entry name" value="Putative ABC transporter ATP-binding component"/>
    <property type="match status" value="1"/>
</dbReference>
<dbReference type="GO" id="GO:0016887">
    <property type="term" value="F:ATP hydrolysis activity"/>
    <property type="evidence" value="ECO:0007669"/>
    <property type="project" value="InterPro"/>
</dbReference>
<dbReference type="RefSeq" id="WP_054745528.1">
    <property type="nucleotide sequence ID" value="NZ_AZCV01000005.1"/>
</dbReference>
<dbReference type="GO" id="GO:0003677">
    <property type="term" value="F:DNA binding"/>
    <property type="evidence" value="ECO:0007669"/>
    <property type="project" value="InterPro"/>
</dbReference>
<dbReference type="FunFam" id="3.40.50.300:FF:000309">
    <property type="entry name" value="ABC transporter ATP-binding protein"/>
    <property type="match status" value="1"/>
</dbReference>
<dbReference type="CDD" id="cd03221">
    <property type="entry name" value="ABCF_EF-3"/>
    <property type="match status" value="2"/>
</dbReference>
<dbReference type="Gene3D" id="1.10.287.380">
    <property type="entry name" value="Valyl-tRNA synthetase, C-terminal domain"/>
    <property type="match status" value="1"/>
</dbReference>
<sequence>MIIMQANNVERSFGATTLFKNISFEIDGKSRIGLVGPNGVGKSTLIKILTGQEAPTSGNIVKSKNITFGYIAQENNLNPDQTVYGEMAEVFAPLIELGHELTRLQQELATTSTPNSEMLEQYDQLQFNFEQQGGFTYQAEIKSVLNGFKFDETTYDKKISVLSGGEKTRLSFVKLLLKSPDLLILDEPTNHLDLDTLDWLESFLKTYKGAILAVSHDQYFLDAVATDILELRHGQLNKFKGNYTAYTKLRTSLDDQQQEAYERQQAEIKKQEDFIQKNIVRASTTKRAQSRQKQLDKLERIEPPKRDQKVRINFKIEQQTGKEVLIFSDVSVGYPNKTMIEDVNLQVRQQDRLAIIGPNGIGKSTLLKTIVKELPLLKGNIKYGANLKIGYYDQEINHLNPKETVLDTIWNRHKTMPEREVRSILASFLFGPDDLEKTVAQLSGGQRARLSLTVLSLEFNNVLIMDEPTNHLDIEAKEVLEKALEHYEGTIVFVSHDRYFINQLAQKIYSVNERHGTIYDGNYSFYLEKRNQLEPSNSSEQDNATTANANQSKVDYQLQKKNQAEKRRLEREVDQLEHQISEIENKITELQLEMAQPEVATDFGKLDPLQRKVQELEQENEAISARWEQALTKLETFAAIK</sequence>
<dbReference type="Pfam" id="PF12848">
    <property type="entry name" value="ABC_tran_Xtn"/>
    <property type="match status" value="1"/>
</dbReference>
<feature type="compositionally biased region" description="Polar residues" evidence="5">
    <location>
        <begin position="533"/>
        <end position="554"/>
    </location>
</feature>
<feature type="domain" description="ABC transporter" evidence="6">
    <location>
        <begin position="325"/>
        <end position="538"/>
    </location>
</feature>
<dbReference type="PATRIC" id="fig|1423722.3.peg.1329"/>
<dbReference type="PROSITE" id="PS00211">
    <property type="entry name" value="ABC_TRANSPORTER_1"/>
    <property type="match status" value="1"/>
</dbReference>
<organism evidence="7 8">
    <name type="scientific">Amylolactobacillus amylotrophicus DSM 20534</name>
    <dbReference type="NCBI Taxonomy" id="1423722"/>
    <lineage>
        <taxon>Bacteria</taxon>
        <taxon>Bacillati</taxon>
        <taxon>Bacillota</taxon>
        <taxon>Bacilli</taxon>
        <taxon>Lactobacillales</taxon>
        <taxon>Lactobacillaceae</taxon>
        <taxon>Amylolactobacillus</taxon>
    </lineage>
</organism>
<keyword evidence="3 7" id="KW-0067">ATP-binding</keyword>
<dbReference type="PANTHER" id="PTHR42855:SF2">
    <property type="entry name" value="DRUG RESISTANCE ABC TRANSPORTER,ATP-BINDING PROTEIN"/>
    <property type="match status" value="1"/>
</dbReference>
<dbReference type="GO" id="GO:0005524">
    <property type="term" value="F:ATP binding"/>
    <property type="evidence" value="ECO:0007669"/>
    <property type="project" value="UniProtKB-KW"/>
</dbReference>
<evidence type="ECO:0000313" key="8">
    <source>
        <dbReference type="Proteomes" id="UP000050909"/>
    </source>
</evidence>
<gene>
    <name evidence="7" type="ORF">FC62_GL001304</name>
</gene>
<dbReference type="InterPro" id="IPR032524">
    <property type="entry name" value="ABC_tran_C"/>
</dbReference>
<name>A0A0R1H206_9LACO</name>
<evidence type="ECO:0000256" key="1">
    <source>
        <dbReference type="ARBA" id="ARBA00022737"/>
    </source>
</evidence>
<dbReference type="InterPro" id="IPR003439">
    <property type="entry name" value="ABC_transporter-like_ATP-bd"/>
</dbReference>
<comment type="caution">
    <text evidence="7">The sequence shown here is derived from an EMBL/GenBank/DDBJ whole genome shotgun (WGS) entry which is preliminary data.</text>
</comment>
<dbReference type="Proteomes" id="UP000050909">
    <property type="component" value="Unassembled WGS sequence"/>
</dbReference>
<evidence type="ECO:0000313" key="7">
    <source>
        <dbReference type="EMBL" id="KRK37426.1"/>
    </source>
</evidence>
<keyword evidence="1" id="KW-0677">Repeat</keyword>
<keyword evidence="2" id="KW-0547">Nucleotide-binding</keyword>
<feature type="coiled-coil region" evidence="4">
    <location>
        <begin position="559"/>
        <end position="633"/>
    </location>
</feature>
<dbReference type="Pfam" id="PF00005">
    <property type="entry name" value="ABC_tran"/>
    <property type="match status" value="2"/>
</dbReference>
<evidence type="ECO:0000259" key="6">
    <source>
        <dbReference type="PROSITE" id="PS50893"/>
    </source>
</evidence>
<dbReference type="SMART" id="SM00382">
    <property type="entry name" value="AAA"/>
    <property type="match status" value="2"/>
</dbReference>
<dbReference type="InterPro" id="IPR003593">
    <property type="entry name" value="AAA+_ATPase"/>
</dbReference>
<protein>
    <submittedName>
        <fullName evidence="7">ABC transporter, ATP-binding protein</fullName>
    </submittedName>
</protein>
<dbReference type="AlphaFoldDB" id="A0A0R1H206"/>
<dbReference type="InterPro" id="IPR032781">
    <property type="entry name" value="ABC_tran_Xtn"/>
</dbReference>
<feature type="region of interest" description="Disordered" evidence="5">
    <location>
        <begin position="533"/>
        <end position="557"/>
    </location>
</feature>
<dbReference type="InterPro" id="IPR037118">
    <property type="entry name" value="Val-tRNA_synth_C_sf"/>
</dbReference>
<dbReference type="SUPFAM" id="SSF52540">
    <property type="entry name" value="P-loop containing nucleoside triphosphate hydrolases"/>
    <property type="match status" value="2"/>
</dbReference>
<reference evidence="7 8" key="1">
    <citation type="journal article" date="2015" name="Genome Announc.">
        <title>Expanding the biotechnology potential of lactobacilli through comparative genomics of 213 strains and associated genera.</title>
        <authorList>
            <person name="Sun Z."/>
            <person name="Harris H.M."/>
            <person name="McCann A."/>
            <person name="Guo C."/>
            <person name="Argimon S."/>
            <person name="Zhang W."/>
            <person name="Yang X."/>
            <person name="Jeffery I.B."/>
            <person name="Cooney J.C."/>
            <person name="Kagawa T.F."/>
            <person name="Liu W."/>
            <person name="Song Y."/>
            <person name="Salvetti E."/>
            <person name="Wrobel A."/>
            <person name="Rasinkangas P."/>
            <person name="Parkhill J."/>
            <person name="Rea M.C."/>
            <person name="O'Sullivan O."/>
            <person name="Ritari J."/>
            <person name="Douillard F.P."/>
            <person name="Paul Ross R."/>
            <person name="Yang R."/>
            <person name="Briner A.E."/>
            <person name="Felis G.E."/>
            <person name="de Vos W.M."/>
            <person name="Barrangou R."/>
            <person name="Klaenhammer T.R."/>
            <person name="Caufield P.W."/>
            <person name="Cui Y."/>
            <person name="Zhang H."/>
            <person name="O'Toole P.W."/>
        </authorList>
    </citation>
    <scope>NUCLEOTIDE SEQUENCE [LARGE SCALE GENOMIC DNA]</scope>
    <source>
        <strain evidence="7 8">DSM 20534</strain>
    </source>
</reference>
<evidence type="ECO:0000256" key="3">
    <source>
        <dbReference type="ARBA" id="ARBA00022840"/>
    </source>
</evidence>
<dbReference type="InterPro" id="IPR027417">
    <property type="entry name" value="P-loop_NTPase"/>
</dbReference>